<feature type="compositionally biased region" description="Acidic residues" evidence="1">
    <location>
        <begin position="42"/>
        <end position="58"/>
    </location>
</feature>
<sequence>MGKYVKSQFRNEGKDFMPEGKLSTILTREVVRKILRSRCDSDSDSDSEGSDAASEEGDAETDDLVDFVVTKAIKVFAITLLIDIEGQSLHDALALFKRHNFSDNSLPIQQIQLSGSGKKRKTADQHEFIRMGLDWRTKKIRDFYKEQWTFLAWVIRAATSERGSSKDLEHSHIVPFTEKIDNGCERGGFGQIFHYRVQPKHLDDPEQPIPAVPGNLEDVIGREFAVKELQPRSEDDRKKMIINWEREAGVLQKMNALRRENIVRFLTAFRRGDKGKEDYYLVFDWADGGNLRTLWKTLKRPKPFLMPQLVKDAVKQILGLATALNAAHNPESGPKFRHGYLKPENFLWFDSKHRTSIGTLKIADWGLAKEHMIETELRSNNTSTDCGTRRYESPEEFHADTEHPPFYQAKTEGKKRKATVHPAAVKWMGRMASLPVCQPGSTALGSLLELAQTRLLVIDLPVGLGGTQGASPDLGPARSNDESPSASRASIVSLTLDQTSPASLGQTSEDGNNINIPQIIISDADGDSGGARQPMTPPPSPPRTFSKPSKPAKGRARSIELVERMNEMYLDHDDDRYWYNGNDTPDPTPPVADNEGLTSPLFHGKSGRPGPTTQRTDYGNSRLDSDWDIKIYNPFATEPFATLKQMSNFKPPGEVPSWNLCASCRSLRDHIWDAAFDKTYALSQLRQNTVSRTCDLCSLFWHTCQKHEITDSKYALVKRVGPSLVVNGTSTASQSIIRSPDLTTRIDETIQIGFGILPEPTSTAHFQVLRQWLANCDSNKNHKHSSCRPSVTEEPSLTTNEQLPTRVLDVGLGHSTSSSRQGKVYLRHSGPQEQGKWLALSYQWGPTPHFCTTVDNLSRHLTDGMEVADLPATFRDAIIVTRSLGIRYLWIDSLCIIQGEGGDFAQEAKKMEQVYSGAYCVLAVARQGRGQTGGFLDQRRIRGGVVLASSSLDSSQPRPCFYITEPVDDFQEHVLDSGLSNRAWVLQEHALARRTIFFTDHQTYFECGEGVRCESGVRMWKQVLTTGGSHSTLLGDPNFPKIIMTAAQGEKIQRYQDLYRRYSRLELTNAYDRPTAIGGLQDRLLKALNVKGGFGVFDQGQKRKGLLRRSLLWVRCTSPLPCSTCGDLDMALDPDELASLEKIEFTSQKVPSWSWMAVQGAIDYVSPDFNGVEWGEMESPWSGGLVSVTTGCSEWKFIDLGGKRPSRQIRSVSLCVVLGKAKNVRDRRLQRHYVIFVKAVEGTTASSADNTTARKENIYKRIGAGYLPGRCINLDKAGLKVRIH</sequence>
<dbReference type="PROSITE" id="PS50011">
    <property type="entry name" value="PROTEIN_KINASE_DOM"/>
    <property type="match status" value="1"/>
</dbReference>
<accession>A0AAN6YD04</accession>
<dbReference type="SMART" id="SM00220">
    <property type="entry name" value="S_TKc"/>
    <property type="match status" value="1"/>
</dbReference>
<feature type="region of interest" description="Disordered" evidence="1">
    <location>
        <begin position="578"/>
        <end position="619"/>
    </location>
</feature>
<feature type="region of interest" description="Disordered" evidence="1">
    <location>
        <begin position="379"/>
        <end position="401"/>
    </location>
</feature>
<name>A0AAN6YD04_9PEZI</name>
<dbReference type="SUPFAM" id="SSF56112">
    <property type="entry name" value="Protein kinase-like (PK-like)"/>
    <property type="match status" value="1"/>
</dbReference>
<dbReference type="Gene3D" id="3.30.200.20">
    <property type="entry name" value="Phosphorylase Kinase, domain 1"/>
    <property type="match status" value="1"/>
</dbReference>
<evidence type="ECO:0000313" key="4">
    <source>
        <dbReference type="Proteomes" id="UP001301769"/>
    </source>
</evidence>
<evidence type="ECO:0000256" key="1">
    <source>
        <dbReference type="SAM" id="MobiDB-lite"/>
    </source>
</evidence>
<protein>
    <recommendedName>
        <fullName evidence="2">Protein kinase domain-containing protein</fullName>
    </recommendedName>
</protein>
<evidence type="ECO:0000259" key="2">
    <source>
        <dbReference type="PROSITE" id="PS50011"/>
    </source>
</evidence>
<dbReference type="InterPro" id="IPR010730">
    <property type="entry name" value="HET"/>
</dbReference>
<dbReference type="GO" id="GO:0004672">
    <property type="term" value="F:protein kinase activity"/>
    <property type="evidence" value="ECO:0007669"/>
    <property type="project" value="InterPro"/>
</dbReference>
<dbReference type="Pfam" id="PF06985">
    <property type="entry name" value="HET"/>
    <property type="match status" value="1"/>
</dbReference>
<reference evidence="3" key="2">
    <citation type="submission" date="2023-05" db="EMBL/GenBank/DDBJ databases">
        <authorList>
            <consortium name="Lawrence Berkeley National Laboratory"/>
            <person name="Steindorff A."/>
            <person name="Hensen N."/>
            <person name="Bonometti L."/>
            <person name="Westerberg I."/>
            <person name="Brannstrom I.O."/>
            <person name="Guillou S."/>
            <person name="Cros-Aarteil S."/>
            <person name="Calhoun S."/>
            <person name="Haridas S."/>
            <person name="Kuo A."/>
            <person name="Mondo S."/>
            <person name="Pangilinan J."/>
            <person name="Riley R."/>
            <person name="Labutti K."/>
            <person name="Andreopoulos B."/>
            <person name="Lipzen A."/>
            <person name="Chen C."/>
            <person name="Yanf M."/>
            <person name="Daum C."/>
            <person name="Ng V."/>
            <person name="Clum A."/>
            <person name="Ohm R."/>
            <person name="Martin F."/>
            <person name="Silar P."/>
            <person name="Natvig D."/>
            <person name="Lalanne C."/>
            <person name="Gautier V."/>
            <person name="Ament-Velasquez S.L."/>
            <person name="Kruys A."/>
            <person name="Hutchinson M.I."/>
            <person name="Powell A.J."/>
            <person name="Barry K."/>
            <person name="Miller A.N."/>
            <person name="Grigoriev I.V."/>
            <person name="Debuchy R."/>
            <person name="Gladieux P."/>
            <person name="Thoren M.H."/>
            <person name="Johannesson H."/>
        </authorList>
    </citation>
    <scope>NUCLEOTIDE SEQUENCE</scope>
    <source>
        <strain evidence="3">PSN293</strain>
    </source>
</reference>
<feature type="region of interest" description="Disordered" evidence="1">
    <location>
        <begin position="38"/>
        <end position="58"/>
    </location>
</feature>
<feature type="region of interest" description="Disordered" evidence="1">
    <location>
        <begin position="521"/>
        <end position="557"/>
    </location>
</feature>
<dbReference type="InterPro" id="IPR000719">
    <property type="entry name" value="Prot_kinase_dom"/>
</dbReference>
<evidence type="ECO:0000313" key="3">
    <source>
        <dbReference type="EMBL" id="KAK4216809.1"/>
    </source>
</evidence>
<organism evidence="3 4">
    <name type="scientific">Rhypophila decipiens</name>
    <dbReference type="NCBI Taxonomy" id="261697"/>
    <lineage>
        <taxon>Eukaryota</taxon>
        <taxon>Fungi</taxon>
        <taxon>Dikarya</taxon>
        <taxon>Ascomycota</taxon>
        <taxon>Pezizomycotina</taxon>
        <taxon>Sordariomycetes</taxon>
        <taxon>Sordariomycetidae</taxon>
        <taxon>Sordariales</taxon>
        <taxon>Naviculisporaceae</taxon>
        <taxon>Rhypophila</taxon>
    </lineage>
</organism>
<feature type="domain" description="Protein kinase" evidence="2">
    <location>
        <begin position="178"/>
        <end position="516"/>
    </location>
</feature>
<reference evidence="3" key="1">
    <citation type="journal article" date="2023" name="Mol. Phylogenet. Evol.">
        <title>Genome-scale phylogeny and comparative genomics of the fungal order Sordariales.</title>
        <authorList>
            <person name="Hensen N."/>
            <person name="Bonometti L."/>
            <person name="Westerberg I."/>
            <person name="Brannstrom I.O."/>
            <person name="Guillou S."/>
            <person name="Cros-Aarteil S."/>
            <person name="Calhoun S."/>
            <person name="Haridas S."/>
            <person name="Kuo A."/>
            <person name="Mondo S."/>
            <person name="Pangilinan J."/>
            <person name="Riley R."/>
            <person name="LaButti K."/>
            <person name="Andreopoulos B."/>
            <person name="Lipzen A."/>
            <person name="Chen C."/>
            <person name="Yan M."/>
            <person name="Daum C."/>
            <person name="Ng V."/>
            <person name="Clum A."/>
            <person name="Steindorff A."/>
            <person name="Ohm R.A."/>
            <person name="Martin F."/>
            <person name="Silar P."/>
            <person name="Natvig D.O."/>
            <person name="Lalanne C."/>
            <person name="Gautier V."/>
            <person name="Ament-Velasquez S.L."/>
            <person name="Kruys A."/>
            <person name="Hutchinson M.I."/>
            <person name="Powell A.J."/>
            <person name="Barry K."/>
            <person name="Miller A.N."/>
            <person name="Grigoriev I.V."/>
            <person name="Debuchy R."/>
            <person name="Gladieux P."/>
            <person name="Hiltunen Thoren M."/>
            <person name="Johannesson H."/>
        </authorList>
    </citation>
    <scope>NUCLEOTIDE SEQUENCE</scope>
    <source>
        <strain evidence="3">PSN293</strain>
    </source>
</reference>
<dbReference type="Gene3D" id="1.10.510.10">
    <property type="entry name" value="Transferase(Phosphotransferase) domain 1"/>
    <property type="match status" value="1"/>
</dbReference>
<dbReference type="PANTHER" id="PTHR33112">
    <property type="entry name" value="DOMAIN PROTEIN, PUTATIVE-RELATED"/>
    <property type="match status" value="1"/>
</dbReference>
<dbReference type="Proteomes" id="UP001301769">
    <property type="component" value="Unassembled WGS sequence"/>
</dbReference>
<feature type="region of interest" description="Disordered" evidence="1">
    <location>
        <begin position="469"/>
        <end position="489"/>
    </location>
</feature>
<dbReference type="PANTHER" id="PTHR33112:SF10">
    <property type="entry name" value="TOL"/>
    <property type="match status" value="1"/>
</dbReference>
<proteinExistence type="predicted"/>
<dbReference type="InterPro" id="IPR011009">
    <property type="entry name" value="Kinase-like_dom_sf"/>
</dbReference>
<dbReference type="GO" id="GO:0005524">
    <property type="term" value="F:ATP binding"/>
    <property type="evidence" value="ECO:0007669"/>
    <property type="project" value="InterPro"/>
</dbReference>
<dbReference type="EMBL" id="MU858065">
    <property type="protein sequence ID" value="KAK4216809.1"/>
    <property type="molecule type" value="Genomic_DNA"/>
</dbReference>
<dbReference type="Pfam" id="PF00069">
    <property type="entry name" value="Pkinase"/>
    <property type="match status" value="1"/>
</dbReference>
<gene>
    <name evidence="3" type="ORF">QBC37DRAFT_438577</name>
</gene>
<feature type="compositionally biased region" description="Basic and acidic residues" evidence="1">
    <location>
        <begin position="387"/>
        <end position="401"/>
    </location>
</feature>
<comment type="caution">
    <text evidence="3">The sequence shown here is derived from an EMBL/GenBank/DDBJ whole genome shotgun (WGS) entry which is preliminary data.</text>
</comment>
<keyword evidence="4" id="KW-1185">Reference proteome</keyword>